<dbReference type="AlphaFoldDB" id="A0A8H4AFF7"/>
<evidence type="ECO:0000313" key="2">
    <source>
        <dbReference type="Proteomes" id="UP000439903"/>
    </source>
</evidence>
<comment type="caution">
    <text evidence="1">The sequence shown here is derived from an EMBL/GenBank/DDBJ whole genome shotgun (WGS) entry which is preliminary data.</text>
</comment>
<dbReference type="EMBL" id="WTPW01000681">
    <property type="protein sequence ID" value="KAF0488614.1"/>
    <property type="molecule type" value="Genomic_DNA"/>
</dbReference>
<gene>
    <name evidence="1" type="ORF">F8M41_022241</name>
</gene>
<dbReference type="Proteomes" id="UP000439903">
    <property type="component" value="Unassembled WGS sequence"/>
</dbReference>
<sequence length="120" mass="13391">MCGVISALESQRKNLQEIKLDGCVYSAEFKVLMNCEKLKVLRILYCEEQKLLKILDTGLCKISTLEIGSYPTDASNLISILKKSGTLLQRLKLDSEDEIGSQSLLLDTLIAFCPNITHLL</sequence>
<dbReference type="Gene3D" id="3.80.10.10">
    <property type="entry name" value="Ribonuclease Inhibitor"/>
    <property type="match status" value="1"/>
</dbReference>
<proteinExistence type="predicted"/>
<keyword evidence="2" id="KW-1185">Reference proteome</keyword>
<protein>
    <submittedName>
        <fullName evidence="1">Uncharacterized protein</fullName>
    </submittedName>
</protein>
<organism evidence="1 2">
    <name type="scientific">Gigaspora margarita</name>
    <dbReference type="NCBI Taxonomy" id="4874"/>
    <lineage>
        <taxon>Eukaryota</taxon>
        <taxon>Fungi</taxon>
        <taxon>Fungi incertae sedis</taxon>
        <taxon>Mucoromycota</taxon>
        <taxon>Glomeromycotina</taxon>
        <taxon>Glomeromycetes</taxon>
        <taxon>Diversisporales</taxon>
        <taxon>Gigasporaceae</taxon>
        <taxon>Gigaspora</taxon>
    </lineage>
</organism>
<reference evidence="1 2" key="1">
    <citation type="journal article" date="2019" name="Environ. Microbiol.">
        <title>At the nexus of three kingdoms: the genome of the mycorrhizal fungus Gigaspora margarita provides insights into plant, endobacterial and fungal interactions.</title>
        <authorList>
            <person name="Venice F."/>
            <person name="Ghignone S."/>
            <person name="Salvioli di Fossalunga A."/>
            <person name="Amselem J."/>
            <person name="Novero M."/>
            <person name="Xianan X."/>
            <person name="Sedzielewska Toro K."/>
            <person name="Morin E."/>
            <person name="Lipzen A."/>
            <person name="Grigoriev I.V."/>
            <person name="Henrissat B."/>
            <person name="Martin F.M."/>
            <person name="Bonfante P."/>
        </authorList>
    </citation>
    <scope>NUCLEOTIDE SEQUENCE [LARGE SCALE GENOMIC DNA]</scope>
    <source>
        <strain evidence="1 2">BEG34</strain>
    </source>
</reference>
<name>A0A8H4AFF7_GIGMA</name>
<evidence type="ECO:0000313" key="1">
    <source>
        <dbReference type="EMBL" id="KAF0488614.1"/>
    </source>
</evidence>
<dbReference type="SUPFAM" id="SSF52047">
    <property type="entry name" value="RNI-like"/>
    <property type="match status" value="1"/>
</dbReference>
<accession>A0A8H4AFF7</accession>
<dbReference type="InterPro" id="IPR032675">
    <property type="entry name" value="LRR_dom_sf"/>
</dbReference>